<accession>A0A7R8WSF5</accession>
<protein>
    <submittedName>
        <fullName evidence="1">Uncharacterized protein</fullName>
    </submittedName>
</protein>
<organism evidence="1">
    <name type="scientific">Cyprideis torosa</name>
    <dbReference type="NCBI Taxonomy" id="163714"/>
    <lineage>
        <taxon>Eukaryota</taxon>
        <taxon>Metazoa</taxon>
        <taxon>Ecdysozoa</taxon>
        <taxon>Arthropoda</taxon>
        <taxon>Crustacea</taxon>
        <taxon>Oligostraca</taxon>
        <taxon>Ostracoda</taxon>
        <taxon>Podocopa</taxon>
        <taxon>Podocopida</taxon>
        <taxon>Cytherocopina</taxon>
        <taxon>Cytheroidea</taxon>
        <taxon>Cytherideidae</taxon>
        <taxon>Cyprideis</taxon>
    </lineage>
</organism>
<gene>
    <name evidence="1" type="ORF">CTOB1V02_LOCUS12032</name>
</gene>
<dbReference type="AlphaFoldDB" id="A0A7R8WSF5"/>
<proteinExistence type="predicted"/>
<dbReference type="EMBL" id="OB668065">
    <property type="protein sequence ID" value="CAD7234215.1"/>
    <property type="molecule type" value="Genomic_DNA"/>
</dbReference>
<name>A0A7R8WSF5_9CRUS</name>
<evidence type="ECO:0000313" key="1">
    <source>
        <dbReference type="EMBL" id="CAD7234215.1"/>
    </source>
</evidence>
<reference evidence="1" key="1">
    <citation type="submission" date="2020-11" db="EMBL/GenBank/DDBJ databases">
        <authorList>
            <person name="Tran Van P."/>
        </authorList>
    </citation>
    <scope>NUCLEOTIDE SEQUENCE</scope>
</reference>
<sequence>MDTPRYFGRIHQIPDRSQFLRELLDLPEGDHRVKHIRIGSRDDCLWQLLFYKDHPRRTHSRSPASSKTMANSCAPLEDVWEVILSKVH</sequence>